<name>A0A432MLG3_9BACT</name>
<comment type="caution">
    <text evidence="1">The sequence shown here is derived from an EMBL/GenBank/DDBJ whole genome shotgun (WGS) entry which is preliminary data.</text>
</comment>
<gene>
    <name evidence="1" type="ORF">TsocGM_07850</name>
</gene>
<reference evidence="1 2" key="1">
    <citation type="submission" date="2018-12" db="EMBL/GenBank/DDBJ databases">
        <authorList>
            <person name="Toschakov S.V."/>
        </authorList>
    </citation>
    <scope>NUCLEOTIDE SEQUENCE [LARGE SCALE GENOMIC DNA]</scope>
    <source>
        <strain evidence="1 2">GM2012</strain>
    </source>
</reference>
<keyword evidence="2" id="KW-1185">Reference proteome</keyword>
<accession>A0A432MLG3</accession>
<dbReference type="Proteomes" id="UP000280296">
    <property type="component" value="Unassembled WGS sequence"/>
</dbReference>
<evidence type="ECO:0000313" key="2">
    <source>
        <dbReference type="Proteomes" id="UP000280296"/>
    </source>
</evidence>
<dbReference type="EMBL" id="RYZH01000012">
    <property type="protein sequence ID" value="RUL88242.1"/>
    <property type="molecule type" value="Genomic_DNA"/>
</dbReference>
<dbReference type="RefSeq" id="WP_126724757.1">
    <property type="nucleotide sequence ID" value="NZ_RYZH01000012.1"/>
</dbReference>
<dbReference type="AlphaFoldDB" id="A0A432MLG3"/>
<protein>
    <submittedName>
        <fullName evidence="1">Uncharacterized protein</fullName>
    </submittedName>
</protein>
<evidence type="ECO:0000313" key="1">
    <source>
        <dbReference type="EMBL" id="RUL88242.1"/>
    </source>
</evidence>
<reference evidence="1 2" key="2">
    <citation type="submission" date="2019-01" db="EMBL/GenBank/DDBJ databases">
        <title>Tautonia sociabilis, a novel thermotolerant planctomycete of Isosphaeraceae family, isolated from a 4000 m deep subterranean habitat.</title>
        <authorList>
            <person name="Kovaleva O.L."/>
            <person name="Elcheninov A.G."/>
            <person name="Van Heerden E."/>
            <person name="Toshchakov S.V."/>
            <person name="Novikov A."/>
            <person name="Bonch-Osmolovskaya E.A."/>
            <person name="Kublanov I.V."/>
        </authorList>
    </citation>
    <scope>NUCLEOTIDE SEQUENCE [LARGE SCALE GENOMIC DNA]</scope>
    <source>
        <strain evidence="1 2">GM2012</strain>
    </source>
</reference>
<organism evidence="1 2">
    <name type="scientific">Tautonia sociabilis</name>
    <dbReference type="NCBI Taxonomy" id="2080755"/>
    <lineage>
        <taxon>Bacteria</taxon>
        <taxon>Pseudomonadati</taxon>
        <taxon>Planctomycetota</taxon>
        <taxon>Planctomycetia</taxon>
        <taxon>Isosphaerales</taxon>
        <taxon>Isosphaeraceae</taxon>
        <taxon>Tautonia</taxon>
    </lineage>
</organism>
<sequence>MNQSKMFTLLLLAGGLGLLTVFWTGQPYSRRLSDTELAAVSGRDPNSKAVTFDCAPSSLDEGQVAWSNCDGQAPDTPCVSCEHFIATGEPGVGTNVQFAGANARCTPFRKYVGKCDNGECTDRMLTPDRCDGRAPQYFPQ</sequence>
<proteinExistence type="predicted"/>